<gene>
    <name evidence="2" type="ORF">DVH29_05690</name>
</gene>
<dbReference type="Gene3D" id="2.60.40.1880">
    <property type="entry name" value="Invasion associated locus B (IalB) protein"/>
    <property type="match status" value="1"/>
</dbReference>
<organism evidence="2 3">
    <name type="scientific">Pelagibacterium lacus</name>
    <dbReference type="NCBI Taxonomy" id="2282655"/>
    <lineage>
        <taxon>Bacteria</taxon>
        <taxon>Pseudomonadati</taxon>
        <taxon>Pseudomonadota</taxon>
        <taxon>Alphaproteobacteria</taxon>
        <taxon>Hyphomicrobiales</taxon>
        <taxon>Devosiaceae</taxon>
        <taxon>Pelagibacterium</taxon>
    </lineage>
</organism>
<evidence type="ECO:0000256" key="1">
    <source>
        <dbReference type="SAM" id="SignalP"/>
    </source>
</evidence>
<evidence type="ECO:0000313" key="2">
    <source>
        <dbReference type="EMBL" id="RDE09648.1"/>
    </source>
</evidence>
<dbReference type="InterPro" id="IPR038696">
    <property type="entry name" value="IalB_sf"/>
</dbReference>
<dbReference type="AlphaFoldDB" id="A0A369W509"/>
<proteinExistence type="predicted"/>
<name>A0A369W509_9HYPH</name>
<accession>A0A369W509</accession>
<dbReference type="Proteomes" id="UP000253759">
    <property type="component" value="Unassembled WGS sequence"/>
</dbReference>
<dbReference type="OrthoDB" id="9806572at2"/>
<keyword evidence="3" id="KW-1185">Reference proteome</keyword>
<protein>
    <recommendedName>
        <fullName evidence="4">Invasion associated locus B family protein</fullName>
    </recommendedName>
</protein>
<evidence type="ECO:0000313" key="3">
    <source>
        <dbReference type="Proteomes" id="UP000253759"/>
    </source>
</evidence>
<dbReference type="EMBL" id="QQNH01000005">
    <property type="protein sequence ID" value="RDE09648.1"/>
    <property type="molecule type" value="Genomic_DNA"/>
</dbReference>
<feature type="signal peptide" evidence="1">
    <location>
        <begin position="1"/>
        <end position="24"/>
    </location>
</feature>
<dbReference type="InterPro" id="IPR010642">
    <property type="entry name" value="Invasion_prot_B"/>
</dbReference>
<evidence type="ECO:0008006" key="4">
    <source>
        <dbReference type="Google" id="ProtNLM"/>
    </source>
</evidence>
<dbReference type="Pfam" id="PF06776">
    <property type="entry name" value="IalB"/>
    <property type="match status" value="1"/>
</dbReference>
<feature type="chain" id="PRO_5016953134" description="Invasion associated locus B family protein" evidence="1">
    <location>
        <begin position="25"/>
        <end position="169"/>
    </location>
</feature>
<dbReference type="RefSeq" id="WP_114645194.1">
    <property type="nucleotide sequence ID" value="NZ_QQNH01000005.1"/>
</dbReference>
<keyword evidence="1" id="KW-0732">Signal</keyword>
<comment type="caution">
    <text evidence="2">The sequence shown here is derived from an EMBL/GenBank/DDBJ whole genome shotgun (WGS) entry which is preliminary data.</text>
</comment>
<sequence>MNAIAKLGLAALGLIAFCVPPALAQSVRILGEHSAWSAYATAEGAERICFALSRPTQTSPQPSGFTQGYFYITHRPGQAIRSEINIVPGYAFAPGSAARLSVGGQSFALYVEDDAAWLADPNQTAAATQAIRGGSTMTVEGTALGGETVSQTYSLSGATAATNAINDAC</sequence>
<reference evidence="3" key="1">
    <citation type="submission" date="2018-07" db="EMBL/GenBank/DDBJ databases">
        <authorList>
            <person name="Liu B.-T."/>
            <person name="Du Z."/>
        </authorList>
    </citation>
    <scope>NUCLEOTIDE SEQUENCE [LARGE SCALE GENOMIC DNA]</scope>
    <source>
        <strain evidence="3">XYN52</strain>
    </source>
</reference>